<proteinExistence type="predicted"/>
<dbReference type="KEGG" id="rfr:Rfer_4300"/>
<evidence type="ECO:0000256" key="1">
    <source>
        <dbReference type="SAM" id="Phobius"/>
    </source>
</evidence>
<keyword evidence="1" id="KW-1133">Transmembrane helix</keyword>
<organism evidence="2 3">
    <name type="scientific">Albidiferax ferrireducens (strain ATCC BAA-621 / DSM 15236 / T118)</name>
    <name type="common">Rhodoferax ferrireducens</name>
    <dbReference type="NCBI Taxonomy" id="338969"/>
    <lineage>
        <taxon>Bacteria</taxon>
        <taxon>Pseudomonadati</taxon>
        <taxon>Pseudomonadota</taxon>
        <taxon>Betaproteobacteria</taxon>
        <taxon>Burkholderiales</taxon>
        <taxon>Comamonadaceae</taxon>
        <taxon>Rhodoferax</taxon>
    </lineage>
</organism>
<keyword evidence="3" id="KW-1185">Reference proteome</keyword>
<geneLocation type="plasmid" evidence="3">
    <name>pDSM15236</name>
</geneLocation>
<gene>
    <name evidence="2" type="ordered locus">Rfer_4300</name>
</gene>
<protein>
    <submittedName>
        <fullName evidence="2">Uncharacterized protein</fullName>
    </submittedName>
</protein>
<reference evidence="3" key="1">
    <citation type="submission" date="2006-02" db="EMBL/GenBank/DDBJ databases">
        <title>Complete sequence of plasmid 1 of Rhodoferax ferrireducens DSM 15236.</title>
        <authorList>
            <person name="Copeland A."/>
            <person name="Lucas S."/>
            <person name="Lapidus A."/>
            <person name="Barry K."/>
            <person name="Detter J.C."/>
            <person name="Glavina del Rio T."/>
            <person name="Hammon N."/>
            <person name="Israni S."/>
            <person name="Pitluck S."/>
            <person name="Brettin T."/>
            <person name="Bruce D."/>
            <person name="Han C."/>
            <person name="Tapia R."/>
            <person name="Gilna P."/>
            <person name="Kiss H."/>
            <person name="Schmutz J."/>
            <person name="Larimer F."/>
            <person name="Land M."/>
            <person name="Kyrpides N."/>
            <person name="Ivanova N."/>
            <person name="Richardson P."/>
        </authorList>
    </citation>
    <scope>NUCLEOTIDE SEQUENCE [LARGE SCALE GENOMIC DNA]</scope>
    <source>
        <strain evidence="3">ATCC BAA-621 / DSM 15236 / T118</strain>
        <plasmid evidence="3">Plasmid pDSM15236</plasmid>
    </source>
</reference>
<dbReference type="HOGENOM" id="CLU_2603696_0_0_4"/>
<keyword evidence="2" id="KW-0614">Plasmid</keyword>
<keyword evidence="1" id="KW-0812">Transmembrane</keyword>
<accession>Q21QF9</accession>
<keyword evidence="1" id="KW-0472">Membrane</keyword>
<evidence type="ECO:0000313" key="2">
    <source>
        <dbReference type="EMBL" id="ABD71986.1"/>
    </source>
</evidence>
<sequence>MCSSLMKPHSGIGAVSGRLAAAGGRAGWFSGIATVASTGAETLVFWGLGVLVVLDALRRFTVLGAAGGTTGFGGSGTTK</sequence>
<dbReference type="Proteomes" id="UP000008332">
    <property type="component" value="Plasmid unnamed1"/>
</dbReference>
<evidence type="ECO:0000313" key="3">
    <source>
        <dbReference type="Proteomes" id="UP000008332"/>
    </source>
</evidence>
<dbReference type="EMBL" id="CP000268">
    <property type="protein sequence ID" value="ABD71986.1"/>
    <property type="molecule type" value="Genomic_DNA"/>
</dbReference>
<feature type="transmembrane region" description="Helical" evidence="1">
    <location>
        <begin position="28"/>
        <end position="54"/>
    </location>
</feature>
<name>Q21QF9_ALBFT</name>
<dbReference type="AlphaFoldDB" id="Q21QF9"/>